<reference evidence="2" key="1">
    <citation type="submission" date="2019-04" db="EMBL/GenBank/DDBJ databases">
        <authorList>
            <person name="Melise S."/>
            <person name="Noan J."/>
            <person name="Okalmin O."/>
        </authorList>
    </citation>
    <scope>NUCLEOTIDE SEQUENCE</scope>
    <source>
        <strain evidence="2">FN9</strain>
    </source>
</reference>
<gene>
    <name evidence="2" type="ORF">FUG_LOCUS245019</name>
</gene>
<feature type="region of interest" description="Disordered" evidence="1">
    <location>
        <begin position="74"/>
        <end position="100"/>
    </location>
</feature>
<proteinExistence type="predicted"/>
<name>A0A4E9DVK9_GIBZA</name>
<evidence type="ECO:0000256" key="1">
    <source>
        <dbReference type="SAM" id="MobiDB-lite"/>
    </source>
</evidence>
<dbReference type="AlphaFoldDB" id="A0A4E9DVK9"/>
<sequence length="100" mass="11140">PRQISLEVGAKGIGQGGRHFAGPTPLLLWVPQCWLVVEALAHAPQPSRWVKLGSVPSRLSIMYRRNRAISRHQRDYQTTRHTVIQSSAQTLDSNGTTVED</sequence>
<organism evidence="2">
    <name type="scientific">Gibberella zeae</name>
    <name type="common">Wheat head blight fungus</name>
    <name type="synonym">Fusarium graminearum</name>
    <dbReference type="NCBI Taxonomy" id="5518"/>
    <lineage>
        <taxon>Eukaryota</taxon>
        <taxon>Fungi</taxon>
        <taxon>Dikarya</taxon>
        <taxon>Ascomycota</taxon>
        <taxon>Pezizomycotina</taxon>
        <taxon>Sordariomycetes</taxon>
        <taxon>Hypocreomycetidae</taxon>
        <taxon>Hypocreales</taxon>
        <taxon>Nectriaceae</taxon>
        <taxon>Fusarium</taxon>
    </lineage>
</organism>
<accession>A0A4E9DVK9</accession>
<evidence type="ECO:0000313" key="2">
    <source>
        <dbReference type="EMBL" id="VIO57263.1"/>
    </source>
</evidence>
<dbReference type="EMBL" id="CAAKMV010000128">
    <property type="protein sequence ID" value="VIO57263.1"/>
    <property type="molecule type" value="Genomic_DNA"/>
</dbReference>
<protein>
    <submittedName>
        <fullName evidence="2">Uncharacterized protein</fullName>
    </submittedName>
</protein>
<feature type="non-terminal residue" evidence="2">
    <location>
        <position position="1"/>
    </location>
</feature>
<feature type="compositionally biased region" description="Polar residues" evidence="1">
    <location>
        <begin position="79"/>
        <end position="100"/>
    </location>
</feature>